<dbReference type="InterPro" id="IPR023198">
    <property type="entry name" value="PGP-like_dom2"/>
</dbReference>
<dbReference type="InterPro" id="IPR036412">
    <property type="entry name" value="HAD-like_sf"/>
</dbReference>
<dbReference type="SUPFAM" id="SSF56784">
    <property type="entry name" value="HAD-like"/>
    <property type="match status" value="1"/>
</dbReference>
<keyword evidence="2" id="KW-1185">Reference proteome</keyword>
<dbReference type="AlphaFoldDB" id="A0A7I8DB10"/>
<dbReference type="Proteomes" id="UP000593802">
    <property type="component" value="Chromosome"/>
</dbReference>
<proteinExistence type="predicted"/>
<evidence type="ECO:0000313" key="2">
    <source>
        <dbReference type="Proteomes" id="UP000593802"/>
    </source>
</evidence>
<name>A0A7I8DB10_9BACL</name>
<reference evidence="1 2" key="1">
    <citation type="submission" date="2020-08" db="EMBL/GenBank/DDBJ databases">
        <title>Complete Genome Sequence of Effusibacillus dendaii Strain skT53, Isolated from Farmland soil.</title>
        <authorList>
            <person name="Konishi T."/>
            <person name="Kawasaki H."/>
        </authorList>
    </citation>
    <scope>NUCLEOTIDE SEQUENCE [LARGE SCALE GENOMIC DNA]</scope>
    <source>
        <strain evidence="2">skT53</strain>
    </source>
</reference>
<protein>
    <submittedName>
        <fullName evidence="1">Uncharacterized protein</fullName>
    </submittedName>
</protein>
<dbReference type="InterPro" id="IPR023214">
    <property type="entry name" value="HAD_sf"/>
</dbReference>
<organism evidence="1 2">
    <name type="scientific">Effusibacillus dendaii</name>
    <dbReference type="NCBI Taxonomy" id="2743772"/>
    <lineage>
        <taxon>Bacteria</taxon>
        <taxon>Bacillati</taxon>
        <taxon>Bacillota</taxon>
        <taxon>Bacilli</taxon>
        <taxon>Bacillales</taxon>
        <taxon>Alicyclobacillaceae</taxon>
        <taxon>Effusibacillus</taxon>
    </lineage>
</organism>
<dbReference type="Gene3D" id="1.10.150.240">
    <property type="entry name" value="Putative phosphatase, domain 2"/>
    <property type="match status" value="1"/>
</dbReference>
<dbReference type="EMBL" id="AP023366">
    <property type="protein sequence ID" value="BCJ87373.1"/>
    <property type="molecule type" value="Genomic_DNA"/>
</dbReference>
<dbReference type="Pfam" id="PF13419">
    <property type="entry name" value="HAD_2"/>
    <property type="match status" value="1"/>
</dbReference>
<evidence type="ECO:0000313" key="1">
    <source>
        <dbReference type="EMBL" id="BCJ87373.1"/>
    </source>
</evidence>
<sequence length="101" mass="11794">MEIEAFVFDLDGTLFQTEMVAVPAFQHKLQRLQIEGLFRNPIPDESEITKWFGLTTDEIWSRLLPDVAESDRKKADDMLLDRGSHVYLFKRQGKLCERSCM</sequence>
<dbReference type="KEGG" id="eff:skT53_23580"/>
<dbReference type="InterPro" id="IPR041492">
    <property type="entry name" value="HAD_2"/>
</dbReference>
<dbReference type="RefSeq" id="WP_200757284.1">
    <property type="nucleotide sequence ID" value="NZ_AP023366.1"/>
</dbReference>
<gene>
    <name evidence="1" type="ORF">skT53_23580</name>
</gene>
<dbReference type="Gene3D" id="3.40.50.1000">
    <property type="entry name" value="HAD superfamily/HAD-like"/>
    <property type="match status" value="1"/>
</dbReference>
<accession>A0A7I8DB10</accession>